<sequence>MSFPQSHHVYFYHDLVDKSLNDDYSIFLNFTNFLIFFHNYLHYFIFNFFSLNNHHLFRVLPAIKQHSRTHFDLP</sequence>
<reference evidence="2" key="1">
    <citation type="journal article" date="2017" name="Elife">
        <title>The kinetoplastid-infecting Bodo saltans virus (BsV), a window into the most abundant giant viruses in the sea.</title>
        <authorList>
            <person name="Deeg C.M."/>
            <person name="Chow C.-E.T."/>
            <person name="Suttle C.A."/>
        </authorList>
    </citation>
    <scope>NUCLEOTIDE SEQUENCE</scope>
    <source>
        <strain evidence="2">NG1</strain>
    </source>
</reference>
<protein>
    <submittedName>
        <fullName evidence="2">Uncharacterized protein</fullName>
    </submittedName>
</protein>
<dbReference type="EMBL" id="MF782455">
    <property type="protein sequence ID" value="ATZ80399.1"/>
    <property type="molecule type" value="Genomic_DNA"/>
</dbReference>
<accession>A0A2H4UU83</accession>
<proteinExistence type="predicted"/>
<evidence type="ECO:0000313" key="2">
    <source>
        <dbReference type="EMBL" id="ATZ80399.1"/>
    </source>
</evidence>
<keyword evidence="1" id="KW-0812">Transmembrane</keyword>
<keyword evidence="1" id="KW-1133">Transmembrane helix</keyword>
<evidence type="ECO:0000313" key="3">
    <source>
        <dbReference type="Proteomes" id="UP000240325"/>
    </source>
</evidence>
<dbReference type="Proteomes" id="UP000240325">
    <property type="component" value="Segment"/>
</dbReference>
<gene>
    <name evidence="2" type="ORF">BMW23_0344</name>
</gene>
<organism evidence="2">
    <name type="scientific">Bodo saltans virus</name>
    <dbReference type="NCBI Taxonomy" id="2024608"/>
    <lineage>
        <taxon>Viruses</taxon>
        <taxon>Varidnaviria</taxon>
        <taxon>Bamfordvirae</taxon>
        <taxon>Nucleocytoviricota</taxon>
        <taxon>Megaviricetes</taxon>
        <taxon>Imitervirales</taxon>
        <taxon>Mimiviridae</taxon>
        <taxon>Klosneuvirinae</taxon>
        <taxon>Theiavirus</taxon>
        <taxon>Theiavirus salishense</taxon>
    </lineage>
</organism>
<feature type="transmembrane region" description="Helical" evidence="1">
    <location>
        <begin position="26"/>
        <end position="49"/>
    </location>
</feature>
<keyword evidence="1" id="KW-0472">Membrane</keyword>
<evidence type="ECO:0000256" key="1">
    <source>
        <dbReference type="SAM" id="Phobius"/>
    </source>
</evidence>
<name>A0A2H4UU83_9VIRU</name>
<keyword evidence="3" id="KW-1185">Reference proteome</keyword>